<gene>
    <name evidence="1" type="ORF">DERYTH_LOCUS19835</name>
</gene>
<dbReference type="EMBL" id="CAJVPY010022367">
    <property type="protein sequence ID" value="CAG8782606.1"/>
    <property type="molecule type" value="Genomic_DNA"/>
</dbReference>
<proteinExistence type="predicted"/>
<accession>A0A9N9JJR6</accession>
<comment type="caution">
    <text evidence="1">The sequence shown here is derived from an EMBL/GenBank/DDBJ whole genome shotgun (WGS) entry which is preliminary data.</text>
</comment>
<feature type="non-terminal residue" evidence="1">
    <location>
        <position position="1"/>
    </location>
</feature>
<name>A0A9N9JJR6_9GLOM</name>
<keyword evidence="2" id="KW-1185">Reference proteome</keyword>
<organism evidence="1 2">
    <name type="scientific">Dentiscutata erythropus</name>
    <dbReference type="NCBI Taxonomy" id="1348616"/>
    <lineage>
        <taxon>Eukaryota</taxon>
        <taxon>Fungi</taxon>
        <taxon>Fungi incertae sedis</taxon>
        <taxon>Mucoromycota</taxon>
        <taxon>Glomeromycotina</taxon>
        <taxon>Glomeromycetes</taxon>
        <taxon>Diversisporales</taxon>
        <taxon>Gigasporaceae</taxon>
        <taxon>Dentiscutata</taxon>
    </lineage>
</organism>
<sequence length="155" mass="17408">MEEISKELEGLPNKAFINTIKTGVDNYKAALILSCSEQLDSLNNTTEDNQDESNDDIYSIYDNNLNINIDAQSLGNQNESNDDIRSNYVTVGDSSKTDEIALDNISDIPKTLIVNIDIQSLDEIWNFFMTYVLNMGILLILQPHSRDMDLVLEVG</sequence>
<evidence type="ECO:0000313" key="2">
    <source>
        <dbReference type="Proteomes" id="UP000789405"/>
    </source>
</evidence>
<protein>
    <submittedName>
        <fullName evidence="1">2540_t:CDS:1</fullName>
    </submittedName>
</protein>
<dbReference type="AlphaFoldDB" id="A0A9N9JJR6"/>
<reference evidence="1" key="1">
    <citation type="submission" date="2021-06" db="EMBL/GenBank/DDBJ databases">
        <authorList>
            <person name="Kallberg Y."/>
            <person name="Tangrot J."/>
            <person name="Rosling A."/>
        </authorList>
    </citation>
    <scope>NUCLEOTIDE SEQUENCE</scope>
    <source>
        <strain evidence="1">MA453B</strain>
    </source>
</reference>
<evidence type="ECO:0000313" key="1">
    <source>
        <dbReference type="EMBL" id="CAG8782606.1"/>
    </source>
</evidence>
<dbReference type="Proteomes" id="UP000789405">
    <property type="component" value="Unassembled WGS sequence"/>
</dbReference>